<evidence type="ECO:0000256" key="18">
    <source>
        <dbReference type="ARBA" id="ARBA00048977"/>
    </source>
</evidence>
<proteinExistence type="inferred from homology"/>
<dbReference type="SMART" id="SM00220">
    <property type="entry name" value="S_TKc"/>
    <property type="match status" value="1"/>
</dbReference>
<comment type="subunit">
    <text evidence="16">Synthesized in an inactive form that binds to the N-terminal domain of CDC37. Has to be associated with a multiprotein complex containing Hsp90, CDC37 and PPP5C for maturation and activation by autophosphorylation. The phosphatase PPP5C modulates this activation. Homodimer; homodimerizes in presence of heme, forming a disulfide-linked inactive homodimer. Interacts with DELE1; binds both to full-length DELE1 and processed form of DELE1 (S-DELE1) in response to stress, leading to activate its protein kinase activity and trigger the integrated stress response (ISR).</text>
</comment>
<comment type="catalytic activity">
    <reaction evidence="17">
        <text>L-threonyl-[protein] + ATP = O-phospho-L-threonyl-[protein] + ADP + H(+)</text>
        <dbReference type="Rhea" id="RHEA:46608"/>
        <dbReference type="Rhea" id="RHEA-COMP:11060"/>
        <dbReference type="Rhea" id="RHEA-COMP:11605"/>
        <dbReference type="ChEBI" id="CHEBI:15378"/>
        <dbReference type="ChEBI" id="CHEBI:30013"/>
        <dbReference type="ChEBI" id="CHEBI:30616"/>
        <dbReference type="ChEBI" id="CHEBI:61977"/>
        <dbReference type="ChEBI" id="CHEBI:456216"/>
        <dbReference type="EC" id="2.7.11.1"/>
    </reaction>
    <physiologicalReaction direction="left-to-right" evidence="17">
        <dbReference type="Rhea" id="RHEA:46609"/>
    </physiologicalReaction>
</comment>
<feature type="region of interest" description="Disordered" evidence="21">
    <location>
        <begin position="538"/>
        <end position="574"/>
    </location>
</feature>
<keyword evidence="8 19" id="KW-0067">ATP-binding</keyword>
<dbReference type="OrthoDB" id="1405469at2759"/>
<keyword evidence="10" id="KW-1015">Disulfide bond</keyword>
<dbReference type="PROSITE" id="PS50011">
    <property type="entry name" value="PROTEIN_KINASE_DOM"/>
    <property type="match status" value="2"/>
</dbReference>
<dbReference type="InterPro" id="IPR000719">
    <property type="entry name" value="Prot_kinase_dom"/>
</dbReference>
<dbReference type="Pfam" id="PF00069">
    <property type="entry name" value="Pkinase"/>
    <property type="match status" value="2"/>
</dbReference>
<keyword evidence="11" id="KW-0652">Protein synthesis inhibitor</keyword>
<dbReference type="InterPro" id="IPR011009">
    <property type="entry name" value="Kinase-like_dom_sf"/>
</dbReference>
<evidence type="ECO:0000256" key="1">
    <source>
        <dbReference type="ARBA" id="ARBA00012513"/>
    </source>
</evidence>
<evidence type="ECO:0000256" key="11">
    <source>
        <dbReference type="ARBA" id="ARBA00023193"/>
    </source>
</evidence>
<feature type="domain" description="Protein kinase" evidence="23">
    <location>
        <begin position="131"/>
        <end position="501"/>
    </location>
</feature>
<keyword evidence="22" id="KW-0732">Signal</keyword>
<dbReference type="PROSITE" id="PS00107">
    <property type="entry name" value="PROTEIN_KINASE_ATP"/>
    <property type="match status" value="1"/>
</dbReference>
<feature type="binding site" evidence="19">
    <location>
        <position position="164"/>
    </location>
    <ligand>
        <name>ATP</name>
        <dbReference type="ChEBI" id="CHEBI:30616"/>
    </ligand>
</feature>
<keyword evidence="4" id="KW-0808">Transferase</keyword>
<dbReference type="InterPro" id="IPR050339">
    <property type="entry name" value="CC_SR_Kinase"/>
</dbReference>
<dbReference type="GO" id="GO:0005524">
    <property type="term" value="F:ATP binding"/>
    <property type="evidence" value="ECO:0007669"/>
    <property type="project" value="UniProtKB-UniRule"/>
</dbReference>
<evidence type="ECO:0000256" key="6">
    <source>
        <dbReference type="ARBA" id="ARBA00022741"/>
    </source>
</evidence>
<keyword evidence="5" id="KW-0677">Repeat</keyword>
<feature type="domain" description="Protein kinase" evidence="23">
    <location>
        <begin position="500"/>
        <end position="801"/>
    </location>
</feature>
<dbReference type="InterPro" id="IPR017441">
    <property type="entry name" value="Protein_kinase_ATP_BS"/>
</dbReference>
<evidence type="ECO:0000256" key="12">
    <source>
        <dbReference type="ARBA" id="ARBA00037982"/>
    </source>
</evidence>
<comment type="catalytic activity">
    <reaction evidence="18">
        <text>L-seryl-[protein] + ATP = O-phospho-L-seryl-[protein] + ADP + H(+)</text>
        <dbReference type="Rhea" id="RHEA:17989"/>
        <dbReference type="Rhea" id="RHEA-COMP:9863"/>
        <dbReference type="Rhea" id="RHEA-COMP:11604"/>
        <dbReference type="ChEBI" id="CHEBI:15378"/>
        <dbReference type="ChEBI" id="CHEBI:29999"/>
        <dbReference type="ChEBI" id="CHEBI:30616"/>
        <dbReference type="ChEBI" id="CHEBI:83421"/>
        <dbReference type="ChEBI" id="CHEBI:456216"/>
        <dbReference type="EC" id="2.7.11.1"/>
    </reaction>
    <physiologicalReaction direction="left-to-right" evidence="18">
        <dbReference type="Rhea" id="RHEA:17990"/>
    </physiologicalReaction>
</comment>
<dbReference type="PROSITE" id="PS00108">
    <property type="entry name" value="PROTEIN_KINASE_ST"/>
    <property type="match status" value="1"/>
</dbReference>
<keyword evidence="6 19" id="KW-0547">Nucleotide-binding</keyword>
<keyword evidence="9" id="KW-0832">Ubl conjugation</keyword>
<feature type="signal peptide" evidence="22">
    <location>
        <begin position="1"/>
        <end position="22"/>
    </location>
</feature>
<evidence type="ECO:0000256" key="22">
    <source>
        <dbReference type="SAM" id="SignalP"/>
    </source>
</evidence>
<dbReference type="Gene3D" id="3.30.200.20">
    <property type="entry name" value="Phosphorylase Kinase, domain 1"/>
    <property type="match status" value="1"/>
</dbReference>
<evidence type="ECO:0000313" key="24">
    <source>
        <dbReference type="EnsemblMetazoa" id="XP_038069865.1"/>
    </source>
</evidence>
<dbReference type="InterPro" id="IPR008271">
    <property type="entry name" value="Ser/Thr_kinase_AS"/>
</dbReference>
<dbReference type="InterPro" id="IPR054521">
    <property type="entry name" value="HRI2_3H"/>
</dbReference>
<reference evidence="24" key="1">
    <citation type="submission" date="2022-11" db="UniProtKB">
        <authorList>
            <consortium name="EnsemblMetazoa"/>
        </authorList>
    </citation>
    <scope>IDENTIFICATION</scope>
</reference>
<dbReference type="Proteomes" id="UP000887568">
    <property type="component" value="Unplaced"/>
</dbReference>
<keyword evidence="2" id="KW-0723">Serine/threonine-protein kinase</keyword>
<evidence type="ECO:0000256" key="15">
    <source>
        <dbReference type="ARBA" id="ARBA00042914"/>
    </source>
</evidence>
<dbReference type="GO" id="GO:0005634">
    <property type="term" value="C:nucleus"/>
    <property type="evidence" value="ECO:0007669"/>
    <property type="project" value="TreeGrafter"/>
</dbReference>
<evidence type="ECO:0000256" key="9">
    <source>
        <dbReference type="ARBA" id="ARBA00022843"/>
    </source>
</evidence>
<keyword evidence="25" id="KW-1185">Reference proteome</keyword>
<protein>
    <recommendedName>
        <fullName evidence="13">Eukaryotic translation initiation factor 2-alpha kinase 1</fullName>
        <ecNumber evidence="1">2.7.11.1</ecNumber>
    </recommendedName>
    <alternativeName>
        <fullName evidence="15">Heme-regulated eukaryotic initiation factor eIF-2-alpha kinase</fullName>
    </alternativeName>
    <alternativeName>
        <fullName evidence="14">Hemin-sensitive initiation factor 2-alpha kinase</fullName>
    </alternativeName>
</protein>
<dbReference type="EC" id="2.7.11.1" evidence="1"/>
<evidence type="ECO:0000256" key="14">
    <source>
        <dbReference type="ARBA" id="ARBA00042456"/>
    </source>
</evidence>
<dbReference type="GO" id="GO:0005737">
    <property type="term" value="C:cytoplasm"/>
    <property type="evidence" value="ECO:0007669"/>
    <property type="project" value="TreeGrafter"/>
</dbReference>
<dbReference type="PANTHER" id="PTHR11042:SF160">
    <property type="entry name" value="EUKARYOTIC TRANSLATION INITIATION FACTOR 2-ALPHA KINASE 1"/>
    <property type="match status" value="1"/>
</dbReference>
<keyword evidence="20" id="KW-0175">Coiled coil</keyword>
<dbReference type="SUPFAM" id="SSF56112">
    <property type="entry name" value="Protein kinase-like (PK-like)"/>
    <property type="match status" value="1"/>
</dbReference>
<keyword evidence="7" id="KW-0418">Kinase</keyword>
<name>A0A914B0E0_PATMI</name>
<evidence type="ECO:0000256" key="3">
    <source>
        <dbReference type="ARBA" id="ARBA00022553"/>
    </source>
</evidence>
<feature type="region of interest" description="Disordered" evidence="21">
    <location>
        <begin position="267"/>
        <end position="334"/>
    </location>
</feature>
<dbReference type="GO" id="GO:0004694">
    <property type="term" value="F:eukaryotic translation initiation factor 2alpha kinase activity"/>
    <property type="evidence" value="ECO:0007669"/>
    <property type="project" value="TreeGrafter"/>
</dbReference>
<feature type="compositionally biased region" description="Polar residues" evidence="21">
    <location>
        <begin position="307"/>
        <end position="334"/>
    </location>
</feature>
<evidence type="ECO:0000313" key="25">
    <source>
        <dbReference type="Proteomes" id="UP000887568"/>
    </source>
</evidence>
<feature type="compositionally biased region" description="Basic residues" evidence="21">
    <location>
        <begin position="552"/>
        <end position="562"/>
    </location>
</feature>
<dbReference type="GeneID" id="119739106"/>
<evidence type="ECO:0000256" key="5">
    <source>
        <dbReference type="ARBA" id="ARBA00022737"/>
    </source>
</evidence>
<dbReference type="GO" id="GO:0017148">
    <property type="term" value="P:negative regulation of translation"/>
    <property type="evidence" value="ECO:0007669"/>
    <property type="project" value="UniProtKB-KW"/>
</dbReference>
<feature type="coiled-coil region" evidence="20">
    <location>
        <begin position="815"/>
        <end position="842"/>
    </location>
</feature>
<evidence type="ECO:0000256" key="21">
    <source>
        <dbReference type="SAM" id="MobiDB-lite"/>
    </source>
</evidence>
<dbReference type="RefSeq" id="XP_038069865.1">
    <property type="nucleotide sequence ID" value="XM_038213937.1"/>
</dbReference>
<keyword evidence="3" id="KW-0597">Phosphoprotein</keyword>
<evidence type="ECO:0000256" key="17">
    <source>
        <dbReference type="ARBA" id="ARBA00048659"/>
    </source>
</evidence>
<evidence type="ECO:0000256" key="13">
    <source>
        <dbReference type="ARBA" id="ARBA00040433"/>
    </source>
</evidence>
<evidence type="ECO:0000256" key="2">
    <source>
        <dbReference type="ARBA" id="ARBA00022527"/>
    </source>
</evidence>
<dbReference type="PANTHER" id="PTHR11042">
    <property type="entry name" value="EUKARYOTIC TRANSLATION INITIATION FACTOR 2-ALPHA KINASE EIF2-ALPHA KINASE -RELATED"/>
    <property type="match status" value="1"/>
</dbReference>
<evidence type="ECO:0000256" key="4">
    <source>
        <dbReference type="ARBA" id="ARBA00022679"/>
    </source>
</evidence>
<evidence type="ECO:0000256" key="20">
    <source>
        <dbReference type="SAM" id="Coils"/>
    </source>
</evidence>
<evidence type="ECO:0000256" key="16">
    <source>
        <dbReference type="ARBA" id="ARBA00046654"/>
    </source>
</evidence>
<dbReference type="Pfam" id="PF22949">
    <property type="entry name" value="HRI2_3H"/>
    <property type="match status" value="1"/>
</dbReference>
<dbReference type="Gene3D" id="1.10.510.10">
    <property type="entry name" value="Transferase(Phosphotransferase) domain 1"/>
    <property type="match status" value="1"/>
</dbReference>
<evidence type="ECO:0000259" key="23">
    <source>
        <dbReference type="PROSITE" id="PS50011"/>
    </source>
</evidence>
<dbReference type="OMA" id="FELYYPF"/>
<accession>A0A914B0E0</accession>
<comment type="similarity">
    <text evidence="12">Belongs to the protein kinase superfamily. Ser/Thr protein kinase family. GCN2 subfamily.</text>
</comment>
<evidence type="ECO:0000256" key="7">
    <source>
        <dbReference type="ARBA" id="ARBA00022777"/>
    </source>
</evidence>
<dbReference type="AlphaFoldDB" id="A0A914B0E0"/>
<feature type="compositionally biased region" description="Low complexity" evidence="21">
    <location>
        <begin position="215"/>
        <end position="228"/>
    </location>
</feature>
<organism evidence="24 25">
    <name type="scientific">Patiria miniata</name>
    <name type="common">Bat star</name>
    <name type="synonym">Asterina miniata</name>
    <dbReference type="NCBI Taxonomy" id="46514"/>
    <lineage>
        <taxon>Eukaryota</taxon>
        <taxon>Metazoa</taxon>
        <taxon>Echinodermata</taxon>
        <taxon>Eleutherozoa</taxon>
        <taxon>Asterozoa</taxon>
        <taxon>Asteroidea</taxon>
        <taxon>Valvatacea</taxon>
        <taxon>Valvatida</taxon>
        <taxon>Asterinidae</taxon>
        <taxon>Patiria</taxon>
    </lineage>
</organism>
<evidence type="ECO:0000256" key="19">
    <source>
        <dbReference type="PROSITE-ProRule" id="PRU10141"/>
    </source>
</evidence>
<feature type="region of interest" description="Disordered" evidence="21">
    <location>
        <begin position="206"/>
        <end position="238"/>
    </location>
</feature>
<sequence length="844" mass="95384">MDPKSMVHSGMLLSLLHQVCSAYEKDSKKRDKMFHLFCQKMNKLKLLPSQDVIDTFSEMQAAYTRVFRQIMHATLQHLQEADTEPRLLSLPSTEQERTTVFLQMQSPLLRLPRMTQEEIIYSRTTRYQREFKELCLLGKGGFGKVYKCPQVRSKLDQRLYAIKKIKLKPTNIEKSLKLVKEVQLLASLKHANVVGYNTSWIEAEQASSNHKHSSSGESPRSSSEQESSTIDNKVKIEDIGNQGELSPRIWKYNDKVSHLSQYLQYPHTDSVASSPSRLSRSPSDLTSTLVASPTTPRVHCSGDASHHSQSFESESPSNLRTETERASTQNSTDFTATSELSVSAWSSMVTVSTSETQTSNLHLDPSHQTCKDLFQETFCSQSVSTRQHSFHSESRTTEVETNLFEQDSFSESDIQFQDQDSKNANLDEDEYSDIQISSENSLGENPNDVLDFNKKDTVRVKDKELDVPVIEASKNPMNSSLKVASATRSKFAADQNKNSWLLPRDVMHGAFGSMLPSIGSPRSKLQPAGHKIQSKCKIVSLDGTPDNTSKPKAPRQRRRHRSKSQDGIPDKPQTVSLVPSVNAFPVSTWNLYIQMQLCSNTLSHWLRDRNTKTDNVKDFLDVVSIDDNMHIFKQILDGMHYIHSQGLIHRDLKPENIFLEESSVDLQVLIGDFGLATEDFVLETMTSDPDIPNGVRAERCEAKPHTAKVGTMPYASPEQMKGSNYDCKSDMYSSGIILFEMFHPYKTQMERAGVIGQVRARKIPSEIEKRWPDQYKTIGQLTHCDSGQRPNAEEVLKGPLFPSKDEIIKDLGAKLSEKDAKLSEKDAEIKMLKRKLAEYEKTLS</sequence>
<feature type="compositionally biased region" description="Low complexity" evidence="21">
    <location>
        <begin position="269"/>
        <end position="288"/>
    </location>
</feature>
<evidence type="ECO:0000256" key="10">
    <source>
        <dbReference type="ARBA" id="ARBA00023157"/>
    </source>
</evidence>
<dbReference type="EnsemblMetazoa" id="XM_038213937.1">
    <property type="protein sequence ID" value="XP_038069865.1"/>
    <property type="gene ID" value="LOC119739106"/>
</dbReference>
<evidence type="ECO:0000256" key="8">
    <source>
        <dbReference type="ARBA" id="ARBA00022840"/>
    </source>
</evidence>
<feature type="chain" id="PRO_5038030883" description="Eukaryotic translation initiation factor 2-alpha kinase 1" evidence="22">
    <location>
        <begin position="23"/>
        <end position="844"/>
    </location>
</feature>